<dbReference type="eggNOG" id="ENOG5033EZ2">
    <property type="taxonomic scope" value="Bacteria"/>
</dbReference>
<dbReference type="AlphaFoldDB" id="A0A0A0HK46"/>
<dbReference type="HOGENOM" id="CLU_2937529_0_0_5"/>
<evidence type="ECO:0000256" key="1">
    <source>
        <dbReference type="SAM" id="Phobius"/>
    </source>
</evidence>
<keyword evidence="1" id="KW-1133">Transmembrane helix</keyword>
<evidence type="ECO:0000313" key="2">
    <source>
        <dbReference type="EMBL" id="KGM87029.1"/>
    </source>
</evidence>
<name>A0A0A0HK46_9RHOB</name>
<keyword evidence="1" id="KW-0472">Membrane</keyword>
<organism evidence="2 3">
    <name type="scientific">Roseovarius mucosus DSM 17069</name>
    <dbReference type="NCBI Taxonomy" id="1288298"/>
    <lineage>
        <taxon>Bacteria</taxon>
        <taxon>Pseudomonadati</taxon>
        <taxon>Pseudomonadota</taxon>
        <taxon>Alphaproteobacteria</taxon>
        <taxon>Rhodobacterales</taxon>
        <taxon>Roseobacteraceae</taxon>
        <taxon>Roseovarius</taxon>
    </lineage>
</organism>
<reference evidence="2 3" key="1">
    <citation type="submission" date="2013-01" db="EMBL/GenBank/DDBJ databases">
        <authorList>
            <person name="Fiebig A."/>
            <person name="Goeker M."/>
            <person name="Klenk H.-P.P."/>
        </authorList>
    </citation>
    <scope>NUCLEOTIDE SEQUENCE [LARGE SCALE GENOMIC DNA]</scope>
    <source>
        <strain evidence="2 3">DSM 17069</strain>
    </source>
</reference>
<gene>
    <name evidence="2" type="ORF">rosmuc_03330</name>
</gene>
<sequence>MKYAITIYLAGAGAALAHGGHDLSLPQEGLAHWLAAPVHAPGLILLAAVLGGLAVWRVARRRE</sequence>
<comment type="caution">
    <text evidence="2">The sequence shown here is derived from an EMBL/GenBank/DDBJ whole genome shotgun (WGS) entry which is preliminary data.</text>
</comment>
<accession>A0A0A0HK46</accession>
<keyword evidence="1" id="KW-0812">Transmembrane</keyword>
<proteinExistence type="predicted"/>
<dbReference type="PATRIC" id="fig|1288298.3.peg.3336"/>
<dbReference type="STRING" id="215743.ROSMUCSMR3_00771"/>
<dbReference type="RefSeq" id="WP_037269223.1">
    <property type="nucleotide sequence ID" value="NZ_KN293975.1"/>
</dbReference>
<dbReference type="Proteomes" id="UP000030021">
    <property type="component" value="Unassembled WGS sequence"/>
</dbReference>
<dbReference type="EMBL" id="AONH01000016">
    <property type="protein sequence ID" value="KGM87029.1"/>
    <property type="molecule type" value="Genomic_DNA"/>
</dbReference>
<protein>
    <submittedName>
        <fullName evidence="2">Uncharacterized protein</fullName>
    </submittedName>
</protein>
<feature type="transmembrane region" description="Helical" evidence="1">
    <location>
        <begin position="33"/>
        <end position="56"/>
    </location>
</feature>
<evidence type="ECO:0000313" key="3">
    <source>
        <dbReference type="Proteomes" id="UP000030021"/>
    </source>
</evidence>